<evidence type="ECO:0000256" key="2">
    <source>
        <dbReference type="SAM" id="Phobius"/>
    </source>
</evidence>
<feature type="transmembrane region" description="Helical" evidence="2">
    <location>
        <begin position="353"/>
        <end position="371"/>
    </location>
</feature>
<dbReference type="RefSeq" id="WP_145225973.1">
    <property type="nucleotide sequence ID" value="NZ_CP036343.1"/>
</dbReference>
<sequence>MSTNSNQESQATSSGSLPSWTTGDLPAPPPFTLRNLFRTIGPGAILLAGSIGGGEWLVGPTITVKYGLDILWIATVAIVLQLLFNLEAIRYTLYTGEPILVGIMRLRPGSRFWASGYIFATIAQLGVPALAAGCASVLFAAFAGHIAGEGDATYLSYLTYVVILVTVGILLSGKTIERMLEYFSWAMIAFIFSFLIIVNVLFVPLEHWLKTLSGFFQIGQIPADIDILLLAAFAATAGSGGIGNLVITNWYRDKGFGMGSRVGSISSAFSHSEVQLSATGQVFPITDENLKHWRSWWKYVSADQIWLWGMGCLVGMFLNVNLATAVIPEHTEMDHMAAGAFQARYMAEHLWSGFWWMALLNGFWVLMSTHLSNTDVLIRTVTDIVWVASPQVRERRRMSISRLYYFFLLLATIWGLLAVNWGHALSLFKILGAVAGPVLAIAAVQILIVNSTLLPKELQPHLWRRGALILCAICYGCLSLALLWDLYLSLR</sequence>
<feature type="compositionally biased region" description="Polar residues" evidence="1">
    <location>
        <begin position="1"/>
        <end position="22"/>
    </location>
</feature>
<dbReference type="NCBIfam" id="NF037982">
    <property type="entry name" value="Nramp_1"/>
    <property type="match status" value="1"/>
</dbReference>
<dbReference type="EMBL" id="CP036343">
    <property type="protein sequence ID" value="QDT90199.1"/>
    <property type="molecule type" value="Genomic_DNA"/>
</dbReference>
<dbReference type="AlphaFoldDB" id="A0A517VB40"/>
<evidence type="ECO:0008006" key="5">
    <source>
        <dbReference type="Google" id="ProtNLM"/>
    </source>
</evidence>
<reference evidence="3 4" key="1">
    <citation type="submission" date="2019-02" db="EMBL/GenBank/DDBJ databases">
        <title>Deep-cultivation of Planctomycetes and their phenomic and genomic characterization uncovers novel biology.</title>
        <authorList>
            <person name="Wiegand S."/>
            <person name="Jogler M."/>
            <person name="Boedeker C."/>
            <person name="Pinto D."/>
            <person name="Vollmers J."/>
            <person name="Rivas-Marin E."/>
            <person name="Kohn T."/>
            <person name="Peeters S.H."/>
            <person name="Heuer A."/>
            <person name="Rast P."/>
            <person name="Oberbeckmann S."/>
            <person name="Bunk B."/>
            <person name="Jeske O."/>
            <person name="Meyerdierks A."/>
            <person name="Storesund J.E."/>
            <person name="Kallscheuer N."/>
            <person name="Luecker S."/>
            <person name="Lage O.M."/>
            <person name="Pohl T."/>
            <person name="Merkel B.J."/>
            <person name="Hornburger P."/>
            <person name="Mueller R.-W."/>
            <person name="Bruemmer F."/>
            <person name="Labrenz M."/>
            <person name="Spormann A.M."/>
            <person name="Op den Camp H."/>
            <person name="Overmann J."/>
            <person name="Amann R."/>
            <person name="Jetten M.S.M."/>
            <person name="Mascher T."/>
            <person name="Medema M.H."/>
            <person name="Devos D.P."/>
            <person name="Kaster A.-K."/>
            <person name="Ovreas L."/>
            <person name="Rohde M."/>
            <person name="Galperin M.Y."/>
            <person name="Jogler C."/>
        </authorList>
    </citation>
    <scope>NUCLEOTIDE SEQUENCE [LARGE SCALE GENOMIC DNA]</scope>
    <source>
        <strain evidence="3 4">Pan161</strain>
    </source>
</reference>
<feature type="transmembrane region" description="Helical" evidence="2">
    <location>
        <begin position="183"/>
        <end position="205"/>
    </location>
</feature>
<evidence type="ECO:0000313" key="4">
    <source>
        <dbReference type="Proteomes" id="UP000316855"/>
    </source>
</evidence>
<keyword evidence="2" id="KW-0472">Membrane</keyword>
<organism evidence="3 4">
    <name type="scientific">Gimesia algae</name>
    <dbReference type="NCBI Taxonomy" id="2527971"/>
    <lineage>
        <taxon>Bacteria</taxon>
        <taxon>Pseudomonadati</taxon>
        <taxon>Planctomycetota</taxon>
        <taxon>Planctomycetia</taxon>
        <taxon>Planctomycetales</taxon>
        <taxon>Planctomycetaceae</taxon>
        <taxon>Gimesia</taxon>
    </lineage>
</organism>
<feature type="region of interest" description="Disordered" evidence="1">
    <location>
        <begin position="1"/>
        <end position="23"/>
    </location>
</feature>
<keyword evidence="2" id="KW-1133">Transmembrane helix</keyword>
<accession>A0A517VB40</accession>
<keyword evidence="4" id="KW-1185">Reference proteome</keyword>
<evidence type="ECO:0000256" key="1">
    <source>
        <dbReference type="SAM" id="MobiDB-lite"/>
    </source>
</evidence>
<feature type="transmembrane region" description="Helical" evidence="2">
    <location>
        <begin position="466"/>
        <end position="487"/>
    </location>
</feature>
<proteinExistence type="predicted"/>
<dbReference type="KEGG" id="gax:Pan161_18490"/>
<dbReference type="Proteomes" id="UP000316855">
    <property type="component" value="Chromosome"/>
</dbReference>
<keyword evidence="2" id="KW-0812">Transmembrane</keyword>
<feature type="transmembrane region" description="Helical" evidence="2">
    <location>
        <begin position="154"/>
        <end position="171"/>
    </location>
</feature>
<name>A0A517VB40_9PLAN</name>
<feature type="transmembrane region" description="Helical" evidence="2">
    <location>
        <begin position="305"/>
        <end position="327"/>
    </location>
</feature>
<dbReference type="OrthoDB" id="3496044at2"/>
<feature type="transmembrane region" description="Helical" evidence="2">
    <location>
        <begin position="114"/>
        <end position="142"/>
    </location>
</feature>
<feature type="transmembrane region" description="Helical" evidence="2">
    <location>
        <begin position="70"/>
        <end position="93"/>
    </location>
</feature>
<evidence type="ECO:0000313" key="3">
    <source>
        <dbReference type="EMBL" id="QDT90199.1"/>
    </source>
</evidence>
<protein>
    <recommendedName>
        <fullName evidence="5">Manganese transport protein MntH</fullName>
    </recommendedName>
</protein>
<gene>
    <name evidence="3" type="ORF">Pan161_18490</name>
</gene>
<feature type="transmembrane region" description="Helical" evidence="2">
    <location>
        <begin position="225"/>
        <end position="251"/>
    </location>
</feature>
<feature type="transmembrane region" description="Helical" evidence="2">
    <location>
        <begin position="430"/>
        <end position="454"/>
    </location>
</feature>
<feature type="transmembrane region" description="Helical" evidence="2">
    <location>
        <begin position="40"/>
        <end position="58"/>
    </location>
</feature>
<feature type="transmembrane region" description="Helical" evidence="2">
    <location>
        <begin position="403"/>
        <end position="424"/>
    </location>
</feature>